<feature type="region of interest" description="Disordered" evidence="1">
    <location>
        <begin position="28"/>
        <end position="47"/>
    </location>
</feature>
<gene>
    <name evidence="2" type="ORF">B7P34_36120</name>
</gene>
<evidence type="ECO:0000313" key="3">
    <source>
        <dbReference type="Proteomes" id="UP000242427"/>
    </source>
</evidence>
<dbReference type="Proteomes" id="UP000242427">
    <property type="component" value="Unassembled WGS sequence"/>
</dbReference>
<feature type="compositionally biased region" description="Basic and acidic residues" evidence="1">
    <location>
        <begin position="28"/>
        <end position="45"/>
    </location>
</feature>
<organism evidence="2 3">
    <name type="scientific">Streptosporangium nondiastaticum</name>
    <dbReference type="NCBI Taxonomy" id="35764"/>
    <lineage>
        <taxon>Bacteria</taxon>
        <taxon>Bacillati</taxon>
        <taxon>Actinomycetota</taxon>
        <taxon>Actinomycetes</taxon>
        <taxon>Streptosporangiales</taxon>
        <taxon>Streptosporangiaceae</taxon>
        <taxon>Streptosporangium</taxon>
    </lineage>
</organism>
<comment type="caution">
    <text evidence="2">The sequence shown here is derived from an EMBL/GenBank/DDBJ whole genome shotgun (WGS) entry which is preliminary data.</text>
</comment>
<dbReference type="AlphaFoldDB" id="A0A9X7PDI3"/>
<proteinExistence type="predicted"/>
<evidence type="ECO:0000313" key="2">
    <source>
        <dbReference type="EMBL" id="PSJ23932.1"/>
    </source>
</evidence>
<accession>A0A9X7PDI3</accession>
<feature type="non-terminal residue" evidence="2">
    <location>
        <position position="1"/>
    </location>
</feature>
<sequence length="194" mass="20947">AGGEELAALERRLREELGSLSAARRAEERAAAIGDQQRELEREARADEDELTELTGWLDGWEALRAACERRVETARAEATRAVRLEAETGPVRTRLAAARERDRLTGAAAAAEQRLTGARERAVTARTAWLDVKERRLEGIAAELAGELAPGTACKVCGATEHPDPARAAAGRVDRADEEAALAAFQRADGVRE</sequence>
<dbReference type="EMBL" id="PXWG01000338">
    <property type="protein sequence ID" value="PSJ23932.1"/>
    <property type="molecule type" value="Genomic_DNA"/>
</dbReference>
<evidence type="ECO:0000256" key="1">
    <source>
        <dbReference type="SAM" id="MobiDB-lite"/>
    </source>
</evidence>
<reference evidence="2 3" key="1">
    <citation type="submission" date="2018-03" db="EMBL/GenBank/DDBJ databases">
        <title>Chitinolytic properties of Streptosporangium nondiastaticum TBG75A20.</title>
        <authorList>
            <person name="Gayathri V."/>
            <person name="Shiburaj S."/>
        </authorList>
    </citation>
    <scope>NUCLEOTIDE SEQUENCE [LARGE SCALE GENOMIC DNA]</scope>
    <source>
        <strain evidence="2 3">TBG75A20</strain>
    </source>
</reference>
<name>A0A9X7PDI3_9ACTN</name>
<evidence type="ECO:0008006" key="4">
    <source>
        <dbReference type="Google" id="ProtNLM"/>
    </source>
</evidence>
<feature type="non-terminal residue" evidence="2">
    <location>
        <position position="194"/>
    </location>
</feature>
<keyword evidence="3" id="KW-1185">Reference proteome</keyword>
<protein>
    <recommendedName>
        <fullName evidence="4">SMC family ATPase</fullName>
    </recommendedName>
</protein>